<comment type="caution">
    <text evidence="1">The sequence shown here is derived from an EMBL/GenBank/DDBJ whole genome shotgun (WGS) entry which is preliminary data.</text>
</comment>
<name>A0A815NDU2_9BILA</name>
<dbReference type="EMBL" id="CAJNOE010001524">
    <property type="protein sequence ID" value="CAF1430632.1"/>
    <property type="molecule type" value="Genomic_DNA"/>
</dbReference>
<evidence type="ECO:0000313" key="2">
    <source>
        <dbReference type="EMBL" id="CAF3812098.1"/>
    </source>
</evidence>
<evidence type="ECO:0000313" key="3">
    <source>
        <dbReference type="Proteomes" id="UP000663860"/>
    </source>
</evidence>
<proteinExistence type="predicted"/>
<sequence>MHLLLKEKVNITRNVLHTLDIQLNSRADFIERHVQPANQEYCRLFAALPGTQIYDNMQQGQAEYWQVVFRKKITADISVI</sequence>
<gene>
    <name evidence="1" type="ORF">IZO911_LOCUS41211</name>
    <name evidence="2" type="ORF">KXQ929_LOCUS17684</name>
</gene>
<evidence type="ECO:0000313" key="1">
    <source>
        <dbReference type="EMBL" id="CAF1430632.1"/>
    </source>
</evidence>
<organism evidence="1 3">
    <name type="scientific">Adineta steineri</name>
    <dbReference type="NCBI Taxonomy" id="433720"/>
    <lineage>
        <taxon>Eukaryota</taxon>
        <taxon>Metazoa</taxon>
        <taxon>Spiralia</taxon>
        <taxon>Gnathifera</taxon>
        <taxon>Rotifera</taxon>
        <taxon>Eurotatoria</taxon>
        <taxon>Bdelloidea</taxon>
        <taxon>Adinetida</taxon>
        <taxon>Adinetidae</taxon>
        <taxon>Adineta</taxon>
    </lineage>
</organism>
<dbReference type="Proteomes" id="UP000663860">
    <property type="component" value="Unassembled WGS sequence"/>
</dbReference>
<dbReference type="AlphaFoldDB" id="A0A815NDU2"/>
<dbReference type="EMBL" id="CAJOBB010001120">
    <property type="protein sequence ID" value="CAF3812098.1"/>
    <property type="molecule type" value="Genomic_DNA"/>
</dbReference>
<dbReference type="Proteomes" id="UP000663868">
    <property type="component" value="Unassembled WGS sequence"/>
</dbReference>
<reference evidence="1" key="1">
    <citation type="submission" date="2021-02" db="EMBL/GenBank/DDBJ databases">
        <authorList>
            <person name="Nowell W R."/>
        </authorList>
    </citation>
    <scope>NUCLEOTIDE SEQUENCE</scope>
</reference>
<accession>A0A815NDU2</accession>
<protein>
    <submittedName>
        <fullName evidence="1">Uncharacterized protein</fullName>
    </submittedName>
</protein>